<dbReference type="PROSITE" id="PS00383">
    <property type="entry name" value="TYR_PHOSPHATASE_1"/>
    <property type="match status" value="1"/>
</dbReference>
<dbReference type="FunFam" id="3.90.190.10:FF:000102">
    <property type="entry name" value="Receptor-type tyrosine-protein phosphatase"/>
    <property type="match status" value="1"/>
</dbReference>
<evidence type="ECO:0000256" key="12">
    <source>
        <dbReference type="SAM" id="Phobius"/>
    </source>
</evidence>
<dbReference type="AlphaFoldDB" id="A0AA35TV44"/>
<keyword evidence="12" id="KW-0812">Transmembrane</keyword>
<evidence type="ECO:0000259" key="16">
    <source>
        <dbReference type="PROSITE" id="PS50853"/>
    </source>
</evidence>
<comment type="similarity">
    <text evidence="2">Belongs to the protein-tyrosine phosphatase family. Receptor class 2A subfamily.</text>
</comment>
<dbReference type="PANTHER" id="PTHR19134:SF449">
    <property type="entry name" value="TYROSINE-PROTEIN PHOSPHATASE 1"/>
    <property type="match status" value="1"/>
</dbReference>
<feature type="domain" description="Ig-like" evidence="15">
    <location>
        <begin position="128"/>
        <end position="227"/>
    </location>
</feature>
<evidence type="ECO:0000259" key="15">
    <source>
        <dbReference type="PROSITE" id="PS50835"/>
    </source>
</evidence>
<protein>
    <recommendedName>
        <fullName evidence="3">protein-tyrosine-phosphatase</fullName>
        <ecNumber evidence="3">3.1.3.48</ecNumber>
    </recommendedName>
</protein>
<feature type="non-terminal residue" evidence="17">
    <location>
        <position position="1179"/>
    </location>
</feature>
<dbReference type="FunFam" id="3.90.190.10:FF:000062">
    <property type="entry name" value="Receptor-type tyrosine-protein phosphatase kappa"/>
    <property type="match status" value="1"/>
</dbReference>
<feature type="region of interest" description="Disordered" evidence="11">
    <location>
        <begin position="413"/>
        <end position="436"/>
    </location>
</feature>
<dbReference type="SMART" id="SM00408">
    <property type="entry name" value="IGc2"/>
    <property type="match status" value="2"/>
</dbReference>
<dbReference type="Pfam" id="PF00102">
    <property type="entry name" value="Y_phosphatase"/>
    <property type="match status" value="2"/>
</dbReference>
<dbReference type="InterPro" id="IPR013098">
    <property type="entry name" value="Ig_I-set"/>
</dbReference>
<feature type="domain" description="Tyrosine specific protein phosphatases" evidence="14">
    <location>
        <begin position="806"/>
        <end position="875"/>
    </location>
</feature>
<evidence type="ECO:0000256" key="1">
    <source>
        <dbReference type="ARBA" id="ARBA00004167"/>
    </source>
</evidence>
<comment type="subcellular location">
    <subcellularLocation>
        <location evidence="1">Membrane</location>
        <topology evidence="1">Single-pass membrane protein</topology>
    </subcellularLocation>
</comment>
<dbReference type="SUPFAM" id="SSF48726">
    <property type="entry name" value="Immunoglobulin"/>
    <property type="match status" value="2"/>
</dbReference>
<dbReference type="InterPro" id="IPR029021">
    <property type="entry name" value="Prot-tyrosine_phosphatase-like"/>
</dbReference>
<organism evidence="17 18">
    <name type="scientific">Geodia barretti</name>
    <name type="common">Barrett's horny sponge</name>
    <dbReference type="NCBI Taxonomy" id="519541"/>
    <lineage>
        <taxon>Eukaryota</taxon>
        <taxon>Metazoa</taxon>
        <taxon>Porifera</taxon>
        <taxon>Demospongiae</taxon>
        <taxon>Heteroscleromorpha</taxon>
        <taxon>Tetractinellida</taxon>
        <taxon>Astrophorina</taxon>
        <taxon>Geodiidae</taxon>
        <taxon>Geodia</taxon>
    </lineage>
</organism>
<feature type="domain" description="Ig-like" evidence="15">
    <location>
        <begin position="500"/>
        <end position="585"/>
    </location>
</feature>
<dbReference type="InterPro" id="IPR007110">
    <property type="entry name" value="Ig-like_dom"/>
</dbReference>
<comment type="caution">
    <text evidence="17">The sequence shown here is derived from an EMBL/GenBank/DDBJ whole genome shotgun (WGS) entry which is preliminary data.</text>
</comment>
<dbReference type="InterPro" id="IPR000242">
    <property type="entry name" value="PTP_cat"/>
</dbReference>
<feature type="compositionally biased region" description="Polar residues" evidence="11">
    <location>
        <begin position="413"/>
        <end position="432"/>
    </location>
</feature>
<dbReference type="GO" id="GO:0016020">
    <property type="term" value="C:membrane"/>
    <property type="evidence" value="ECO:0007669"/>
    <property type="project" value="UniProtKB-SubCell"/>
</dbReference>
<dbReference type="InterPro" id="IPR013783">
    <property type="entry name" value="Ig-like_fold"/>
</dbReference>
<evidence type="ECO:0000256" key="9">
    <source>
        <dbReference type="ARBA" id="ARBA00023170"/>
    </source>
</evidence>
<dbReference type="PANTHER" id="PTHR19134">
    <property type="entry name" value="RECEPTOR-TYPE TYROSINE-PROTEIN PHOSPHATASE"/>
    <property type="match status" value="1"/>
</dbReference>
<dbReference type="SMART" id="SM00404">
    <property type="entry name" value="PTPc_motif"/>
    <property type="match status" value="2"/>
</dbReference>
<dbReference type="SMART" id="SM00060">
    <property type="entry name" value="FN3"/>
    <property type="match status" value="2"/>
</dbReference>
<dbReference type="PROSITE" id="PS50056">
    <property type="entry name" value="TYR_PHOSPHATASE_2"/>
    <property type="match status" value="2"/>
</dbReference>
<dbReference type="CDD" id="cd00096">
    <property type="entry name" value="Ig"/>
    <property type="match status" value="1"/>
</dbReference>
<evidence type="ECO:0000259" key="13">
    <source>
        <dbReference type="PROSITE" id="PS50055"/>
    </source>
</evidence>
<reference evidence="17" key="1">
    <citation type="submission" date="2023-03" db="EMBL/GenBank/DDBJ databases">
        <authorList>
            <person name="Steffen K."/>
            <person name="Cardenas P."/>
        </authorList>
    </citation>
    <scope>NUCLEOTIDE SEQUENCE</scope>
</reference>
<feature type="domain" description="Fibronectin type-III" evidence="16">
    <location>
        <begin position="235"/>
        <end position="328"/>
    </location>
</feature>
<dbReference type="SUPFAM" id="SSF49265">
    <property type="entry name" value="Fibronectin type III"/>
    <property type="match status" value="1"/>
</dbReference>
<dbReference type="InterPro" id="IPR003595">
    <property type="entry name" value="Tyr_Pase_cat"/>
</dbReference>
<dbReference type="PROSITE" id="PS50853">
    <property type="entry name" value="FN3"/>
    <property type="match status" value="2"/>
</dbReference>
<dbReference type="PROSITE" id="PS50055">
    <property type="entry name" value="TYR_PHOSPHATASE_PTP"/>
    <property type="match status" value="2"/>
</dbReference>
<dbReference type="Gene3D" id="3.90.190.10">
    <property type="entry name" value="Protein tyrosine phosphatase superfamily"/>
    <property type="match status" value="2"/>
</dbReference>
<dbReference type="InterPro" id="IPR036179">
    <property type="entry name" value="Ig-like_dom_sf"/>
</dbReference>
<keyword evidence="4" id="KW-0732">Signal</keyword>
<feature type="domain" description="Tyrosine-protein phosphatase" evidence="13">
    <location>
        <begin position="631"/>
        <end position="884"/>
    </location>
</feature>
<feature type="transmembrane region" description="Helical" evidence="12">
    <location>
        <begin position="439"/>
        <end position="467"/>
    </location>
</feature>
<keyword evidence="8 12" id="KW-0472">Membrane</keyword>
<dbReference type="CDD" id="cd00063">
    <property type="entry name" value="FN3"/>
    <property type="match status" value="2"/>
</dbReference>
<accession>A0AA35TV44</accession>
<dbReference type="InterPro" id="IPR003961">
    <property type="entry name" value="FN3_dom"/>
</dbReference>
<evidence type="ECO:0000256" key="3">
    <source>
        <dbReference type="ARBA" id="ARBA00013064"/>
    </source>
</evidence>
<feature type="domain" description="Fibronectin type-III" evidence="16">
    <location>
        <begin position="329"/>
        <end position="424"/>
    </location>
</feature>
<dbReference type="InterPro" id="IPR016130">
    <property type="entry name" value="Tyr_Pase_AS"/>
</dbReference>
<proteinExistence type="inferred from homology"/>
<feature type="domain" description="Tyrosine specific protein phosphatases" evidence="14">
    <location>
        <begin position="1085"/>
        <end position="1160"/>
    </location>
</feature>
<keyword evidence="6" id="KW-0378">Hydrolase</keyword>
<dbReference type="Pfam" id="PF07679">
    <property type="entry name" value="I-set"/>
    <property type="match status" value="1"/>
</dbReference>
<dbReference type="EC" id="3.1.3.48" evidence="3"/>
<evidence type="ECO:0000313" key="18">
    <source>
        <dbReference type="Proteomes" id="UP001174909"/>
    </source>
</evidence>
<evidence type="ECO:0000256" key="6">
    <source>
        <dbReference type="ARBA" id="ARBA00022801"/>
    </source>
</evidence>
<keyword evidence="5" id="KW-0677">Repeat</keyword>
<dbReference type="SMART" id="SM00194">
    <property type="entry name" value="PTPc"/>
    <property type="match status" value="2"/>
</dbReference>
<dbReference type="PRINTS" id="PR00700">
    <property type="entry name" value="PRTYPHPHTASE"/>
</dbReference>
<dbReference type="GO" id="GO:0004725">
    <property type="term" value="F:protein tyrosine phosphatase activity"/>
    <property type="evidence" value="ECO:0007669"/>
    <property type="project" value="UniProtKB-EC"/>
</dbReference>
<dbReference type="InterPro" id="IPR000387">
    <property type="entry name" value="Tyr_Pase_dom"/>
</dbReference>
<evidence type="ECO:0000256" key="7">
    <source>
        <dbReference type="ARBA" id="ARBA00022912"/>
    </source>
</evidence>
<evidence type="ECO:0000256" key="10">
    <source>
        <dbReference type="ARBA" id="ARBA00051722"/>
    </source>
</evidence>
<comment type="catalytic activity">
    <reaction evidence="10">
        <text>O-phospho-L-tyrosyl-[protein] + H2O = L-tyrosyl-[protein] + phosphate</text>
        <dbReference type="Rhea" id="RHEA:10684"/>
        <dbReference type="Rhea" id="RHEA-COMP:10136"/>
        <dbReference type="Rhea" id="RHEA-COMP:20101"/>
        <dbReference type="ChEBI" id="CHEBI:15377"/>
        <dbReference type="ChEBI" id="CHEBI:43474"/>
        <dbReference type="ChEBI" id="CHEBI:46858"/>
        <dbReference type="ChEBI" id="CHEBI:61978"/>
        <dbReference type="EC" id="3.1.3.48"/>
    </reaction>
</comment>
<gene>
    <name evidence="17" type="ORF">GBAR_LOCUS29864</name>
</gene>
<feature type="region of interest" description="Disordered" evidence="11">
    <location>
        <begin position="57"/>
        <end position="83"/>
    </location>
</feature>
<evidence type="ECO:0000256" key="11">
    <source>
        <dbReference type="SAM" id="MobiDB-lite"/>
    </source>
</evidence>
<evidence type="ECO:0000256" key="4">
    <source>
        <dbReference type="ARBA" id="ARBA00022729"/>
    </source>
</evidence>
<evidence type="ECO:0000259" key="14">
    <source>
        <dbReference type="PROSITE" id="PS50056"/>
    </source>
</evidence>
<dbReference type="PROSITE" id="PS50835">
    <property type="entry name" value="IG_LIKE"/>
    <property type="match status" value="2"/>
</dbReference>
<keyword evidence="7" id="KW-0904">Protein phosphatase</keyword>
<dbReference type="InterPro" id="IPR036116">
    <property type="entry name" value="FN3_sf"/>
</dbReference>
<dbReference type="CDD" id="cd00047">
    <property type="entry name" value="PTPc"/>
    <property type="match status" value="1"/>
</dbReference>
<dbReference type="Gene3D" id="2.60.40.10">
    <property type="entry name" value="Immunoglobulins"/>
    <property type="match status" value="4"/>
</dbReference>
<dbReference type="InterPro" id="IPR003598">
    <property type="entry name" value="Ig_sub2"/>
</dbReference>
<dbReference type="Pfam" id="PF00041">
    <property type="entry name" value="fn3"/>
    <property type="match status" value="2"/>
</dbReference>
<keyword evidence="12" id="KW-1133">Transmembrane helix</keyword>
<evidence type="ECO:0000313" key="17">
    <source>
        <dbReference type="EMBL" id="CAI8054764.1"/>
    </source>
</evidence>
<evidence type="ECO:0000256" key="2">
    <source>
        <dbReference type="ARBA" id="ARBA00010504"/>
    </source>
</evidence>
<dbReference type="SUPFAM" id="SSF52799">
    <property type="entry name" value="(Phosphotyrosine protein) phosphatases II"/>
    <property type="match status" value="2"/>
</dbReference>
<dbReference type="Pfam" id="PF13927">
    <property type="entry name" value="Ig_3"/>
    <property type="match status" value="1"/>
</dbReference>
<dbReference type="EMBL" id="CASHTH010004208">
    <property type="protein sequence ID" value="CAI8054764.1"/>
    <property type="molecule type" value="Genomic_DNA"/>
</dbReference>
<feature type="region of interest" description="Disordered" evidence="11">
    <location>
        <begin position="354"/>
        <end position="386"/>
    </location>
</feature>
<name>A0AA35TV44_GEOBA</name>
<sequence length="1179" mass="128427">HCASGSSDQLGTGDYSNPLTIQTPDDVFLRLNGAVIPNNGLLNISDIGSSDDTALLCITNRPPPSGNPPNSGGNWLAPDGTRVGDKDNNDVQGFVRNRGPMVVRLKRTAGTAAEGIYRCSVNDTDSTPHSLYVGLYTSGRGQVMLSTLPPHSITSGASPQFTLTCISTGGPATTVTWTRDNVDFTGEVQKTVLNDPETANYSHTLNVTTAGDYICTVSNIAFSASATIPLEGTSPPTGVTAVQDGPTSITVTWTPPSPLDGITGYTISYTGGGSNNETTVSGGDTNSYTLTGLTNGQTYTISIVATSPNQLASSPIMKQVRLVSTPAQPVVDTNTVVATADTITLSWAVPPDVTGSEVSWELTEERRRRRVRNAEEGTSGPLSADQNSYTIDKLRIGTSYDITVTVFNPAGNSSTTFTRSTEEGSPTSSPNEDSGGSGVGGIVAGVIIAIVLVVAVVAILIVVVWLVKRRSRTVSKYVPAERDSVRFSAKDSKVSSDEAPVIVEFPEDTLVQEGEGVVLKVEVTGVPHPKLTWYHNGVEVVPDYSRELAEDGTLTLPSAETKHSGVYQLVARNRGGSAEREVKLQVEQEGVEEGIAAEEPSYETVALRGPVPVAVFGSHVEQRHSKNNKPFKEEYEGLPTYADKPVTVATTPDNKLKNRFANICVYDDNRVVLNPLAKYDSDYVNASYVDGYSTKGKFIATQGPLPKTVVDFWRLVWQERAPTIVMITNLVEGTKIKCQQYWPEGGAQGFGPFQITVTDQQTLADYTLRRILVQLKGSSERPLNVSQFHFTAWPDHGVPDYATPILTFHRRVMKEHKSGPIVVHCSAGVGRTGTFITIDQALEAVEKEGKVDIPGIIANLRQQRTKMVQTPDQYIFIHDAILEAVTCGDTQVESGDLRKILGRLQRRDQSGRTDMEIQFSVLEQVSPNPQDAKVSVALKHPKKNRSKNFLPLDKWRVVIKGESPDYINASVAHGYKQQRAFIIAQNPMQSTARDFWKIACDRKCGVLVMLCDLVESGKETCYQYWPSSGSLTVGEFTVDLIQEERLSGFTIRNFGIYDEKSNKSHQVTQFHITNWAPDGNCSNIKTVTDVIEEVGKVQRRTGNHPIMVHCSDTVSRSGMFCAIATTIERCKTEGVVDVFQVVKALRVQKPGAVRTVLQYRIIFEAVLEYLDSFALYSNF</sequence>
<dbReference type="SMART" id="SM00409">
    <property type="entry name" value="IG"/>
    <property type="match status" value="2"/>
</dbReference>
<evidence type="ECO:0000256" key="8">
    <source>
        <dbReference type="ARBA" id="ARBA00023136"/>
    </source>
</evidence>
<dbReference type="InterPro" id="IPR003599">
    <property type="entry name" value="Ig_sub"/>
</dbReference>
<keyword evidence="9 17" id="KW-0675">Receptor</keyword>
<feature type="domain" description="Tyrosine-protein phosphatase" evidence="13">
    <location>
        <begin position="915"/>
        <end position="1169"/>
    </location>
</feature>
<dbReference type="InterPro" id="IPR050348">
    <property type="entry name" value="Protein-Tyr_Phosphatase"/>
</dbReference>
<evidence type="ECO:0000256" key="5">
    <source>
        <dbReference type="ARBA" id="ARBA00022737"/>
    </source>
</evidence>
<dbReference type="Proteomes" id="UP001174909">
    <property type="component" value="Unassembled WGS sequence"/>
</dbReference>
<keyword evidence="18" id="KW-1185">Reference proteome</keyword>